<reference evidence="12" key="1">
    <citation type="submission" date="2020-01" db="EMBL/GenBank/DDBJ databases">
        <title>Genome Sequencing of Three Apophysomyces-Like Fungal Strains Confirms a Novel Fungal Genus in the Mucoromycota with divergent Burkholderia-like Endosymbiotic Bacteria.</title>
        <authorList>
            <person name="Stajich J.E."/>
            <person name="Macias A.M."/>
            <person name="Carter-House D."/>
            <person name="Lovett B."/>
            <person name="Kasson L.R."/>
            <person name="Berry K."/>
            <person name="Grigoriev I."/>
            <person name="Chang Y."/>
            <person name="Spatafora J."/>
            <person name="Kasson M.T."/>
        </authorList>
    </citation>
    <scope>NUCLEOTIDE SEQUENCE</scope>
    <source>
        <strain evidence="12">NRRL A-21654</strain>
    </source>
</reference>
<organism evidence="12 13">
    <name type="scientific">Apophysomyces ossiformis</name>
    <dbReference type="NCBI Taxonomy" id="679940"/>
    <lineage>
        <taxon>Eukaryota</taxon>
        <taxon>Fungi</taxon>
        <taxon>Fungi incertae sedis</taxon>
        <taxon>Mucoromycota</taxon>
        <taxon>Mucoromycotina</taxon>
        <taxon>Mucoromycetes</taxon>
        <taxon>Mucorales</taxon>
        <taxon>Mucorineae</taxon>
        <taxon>Mucoraceae</taxon>
        <taxon>Apophysomyces</taxon>
    </lineage>
</organism>
<evidence type="ECO:0000256" key="9">
    <source>
        <dbReference type="ARBA" id="ARBA00023180"/>
    </source>
</evidence>
<dbReference type="PANTHER" id="PTHR10340">
    <property type="entry name" value="SPHINGOMYELIN PHOSPHODIESTERASE"/>
    <property type="match status" value="1"/>
</dbReference>
<evidence type="ECO:0000256" key="2">
    <source>
        <dbReference type="ARBA" id="ARBA00004613"/>
    </source>
</evidence>
<evidence type="ECO:0000313" key="13">
    <source>
        <dbReference type="Proteomes" id="UP000605846"/>
    </source>
</evidence>
<accession>A0A8H7BP89</accession>
<dbReference type="OrthoDB" id="348678at2759"/>
<evidence type="ECO:0000256" key="1">
    <source>
        <dbReference type="ARBA" id="ARBA00001947"/>
    </source>
</evidence>
<dbReference type="GO" id="GO:0000298">
    <property type="term" value="F:endopolyphosphatase activity"/>
    <property type="evidence" value="ECO:0007669"/>
    <property type="project" value="TreeGrafter"/>
</dbReference>
<dbReference type="Pfam" id="PF19272">
    <property type="entry name" value="ASMase_C"/>
    <property type="match status" value="1"/>
</dbReference>
<dbReference type="PANTHER" id="PTHR10340:SF55">
    <property type="entry name" value="ENDOPOLYPHOSPHATASE"/>
    <property type="match status" value="1"/>
</dbReference>
<evidence type="ECO:0000256" key="8">
    <source>
        <dbReference type="ARBA" id="ARBA00022833"/>
    </source>
</evidence>
<gene>
    <name evidence="12" type="primary">PPN1_1</name>
    <name evidence="12" type="ORF">EC973_001281</name>
</gene>
<evidence type="ECO:0000256" key="5">
    <source>
        <dbReference type="ARBA" id="ARBA00022723"/>
    </source>
</evidence>
<dbReference type="InterPro" id="IPR029052">
    <property type="entry name" value="Metallo-depent_PP-like"/>
</dbReference>
<keyword evidence="13" id="KW-1185">Reference proteome</keyword>
<dbReference type="AlphaFoldDB" id="A0A8H7BP89"/>
<evidence type="ECO:0000256" key="3">
    <source>
        <dbReference type="ARBA" id="ARBA00008234"/>
    </source>
</evidence>
<dbReference type="EMBL" id="JABAYA010000128">
    <property type="protein sequence ID" value="KAF7724156.1"/>
    <property type="molecule type" value="Genomic_DNA"/>
</dbReference>
<keyword evidence="6" id="KW-0732">Signal</keyword>
<dbReference type="SUPFAM" id="SSF56300">
    <property type="entry name" value="Metallo-dependent phosphatases"/>
    <property type="match status" value="1"/>
</dbReference>
<evidence type="ECO:0000256" key="6">
    <source>
        <dbReference type="ARBA" id="ARBA00022729"/>
    </source>
</evidence>
<dbReference type="InterPro" id="IPR045473">
    <property type="entry name" value="ASM_C"/>
</dbReference>
<dbReference type="GO" id="GO:0005615">
    <property type="term" value="C:extracellular space"/>
    <property type="evidence" value="ECO:0007669"/>
    <property type="project" value="TreeGrafter"/>
</dbReference>
<comment type="caution">
    <text evidence="12">The sequence shown here is derived from an EMBL/GenBank/DDBJ whole genome shotgun (WGS) entry which is preliminary data.</text>
</comment>
<dbReference type="Gene3D" id="3.60.21.10">
    <property type="match status" value="1"/>
</dbReference>
<dbReference type="GO" id="GO:0000324">
    <property type="term" value="C:fungal-type vacuole"/>
    <property type="evidence" value="ECO:0007669"/>
    <property type="project" value="TreeGrafter"/>
</dbReference>
<dbReference type="InterPro" id="IPR004843">
    <property type="entry name" value="Calcineurin-like_PHP"/>
</dbReference>
<feature type="domain" description="Sphingomyelin phosphodiesterase C-terminal" evidence="11">
    <location>
        <begin position="337"/>
        <end position="426"/>
    </location>
</feature>
<evidence type="ECO:0000259" key="10">
    <source>
        <dbReference type="Pfam" id="PF00149"/>
    </source>
</evidence>
<comment type="subcellular location">
    <subcellularLocation>
        <location evidence="2">Secreted</location>
    </subcellularLocation>
</comment>
<keyword evidence="5" id="KW-0479">Metal-binding</keyword>
<sequence length="439" mass="50817">MHIDNNYCPGASVKSGCHNPIKNSKKDQVAGRLGTPGARCDAPAELAQQTLDWLVGEWRDKIDFVIWTGDNSRHDWDKTRKRKMQNVLDLNQQATDMMIDAFWPHVPIIPTLGNNDVFPHNQIGGKDQSSELLDFYEELWRAWIPQEQRETFRSGGYFAVDVVPGIRVLSLNSMYFYKRNDLVQSCAHKQSPAHKHLQWYRAQLLQARKDRVKVYVIGHVPPSRDYRATCLDDYLRISLRYSDVIMGHFYGHLNMDHFLLYGSAQDKSFGMGVSSMDDDSDDDDSQGVHVTRNIQKYVDWLHNMYKSLDPLDDRQAPPVVQPPLLAVQVSPSVLPRFYPTVRIYQYEIGNKHEHKRPYGTLLGYSQFYSNITKWENDLSPIEYTLEYTTQDAYGMRDLSPASFLELAKRMVSDSDKIGKKIWKDYVRNMFVQTANDIFS</sequence>
<keyword evidence="8" id="KW-0862">Zinc</keyword>
<evidence type="ECO:0000313" key="12">
    <source>
        <dbReference type="EMBL" id="KAF7724156.1"/>
    </source>
</evidence>
<keyword evidence="7" id="KW-0378">Hydrolase</keyword>
<comment type="cofactor">
    <cofactor evidence="1">
        <name>Zn(2+)</name>
        <dbReference type="ChEBI" id="CHEBI:29105"/>
    </cofactor>
</comment>
<dbReference type="CDD" id="cd00842">
    <property type="entry name" value="MPP_ASMase"/>
    <property type="match status" value="1"/>
</dbReference>
<keyword evidence="4" id="KW-0964">Secreted</keyword>
<protein>
    <submittedName>
        <fullName evidence="12">Endopolyphosphatase</fullName>
    </submittedName>
</protein>
<comment type="similarity">
    <text evidence="3">Belongs to the acid sphingomyelinase family.</text>
</comment>
<dbReference type="InterPro" id="IPR041805">
    <property type="entry name" value="ASMase/PPN1_MPP"/>
</dbReference>
<keyword evidence="9" id="KW-0325">Glycoprotein</keyword>
<evidence type="ECO:0000256" key="7">
    <source>
        <dbReference type="ARBA" id="ARBA00022801"/>
    </source>
</evidence>
<evidence type="ECO:0000256" key="4">
    <source>
        <dbReference type="ARBA" id="ARBA00022525"/>
    </source>
</evidence>
<dbReference type="GO" id="GO:0006798">
    <property type="term" value="P:polyphosphate catabolic process"/>
    <property type="evidence" value="ECO:0007669"/>
    <property type="project" value="TreeGrafter"/>
</dbReference>
<proteinExistence type="inferred from homology"/>
<dbReference type="Pfam" id="PF00149">
    <property type="entry name" value="Metallophos"/>
    <property type="match status" value="1"/>
</dbReference>
<dbReference type="GO" id="GO:0046872">
    <property type="term" value="F:metal ion binding"/>
    <property type="evidence" value="ECO:0007669"/>
    <property type="project" value="UniProtKB-KW"/>
</dbReference>
<dbReference type="Proteomes" id="UP000605846">
    <property type="component" value="Unassembled WGS sequence"/>
</dbReference>
<evidence type="ECO:0000259" key="11">
    <source>
        <dbReference type="Pfam" id="PF19272"/>
    </source>
</evidence>
<dbReference type="GO" id="GO:0008081">
    <property type="term" value="F:phosphoric diester hydrolase activity"/>
    <property type="evidence" value="ECO:0007669"/>
    <property type="project" value="TreeGrafter"/>
</dbReference>
<feature type="domain" description="Calcineurin-like phosphoesterase" evidence="10">
    <location>
        <begin position="50"/>
        <end position="252"/>
    </location>
</feature>
<dbReference type="GO" id="GO:0004309">
    <property type="term" value="F:exopolyphosphatase activity"/>
    <property type="evidence" value="ECO:0007669"/>
    <property type="project" value="TreeGrafter"/>
</dbReference>
<name>A0A8H7BP89_9FUNG</name>